<accession>A0A975GLU1</accession>
<gene>
    <name evidence="1" type="ORF">dnm_022220</name>
</gene>
<dbReference type="AlphaFoldDB" id="A0A975GLU1"/>
<organism evidence="1 2">
    <name type="scientific">Desulfonema magnum</name>
    <dbReference type="NCBI Taxonomy" id="45655"/>
    <lineage>
        <taxon>Bacteria</taxon>
        <taxon>Pseudomonadati</taxon>
        <taxon>Thermodesulfobacteriota</taxon>
        <taxon>Desulfobacteria</taxon>
        <taxon>Desulfobacterales</taxon>
        <taxon>Desulfococcaceae</taxon>
        <taxon>Desulfonema</taxon>
    </lineage>
</organism>
<evidence type="ECO:0000313" key="1">
    <source>
        <dbReference type="EMBL" id="QTA86201.1"/>
    </source>
</evidence>
<dbReference type="RefSeq" id="WP_207681940.1">
    <property type="nucleotide sequence ID" value="NZ_CP061800.1"/>
</dbReference>
<proteinExistence type="predicted"/>
<keyword evidence="2" id="KW-1185">Reference proteome</keyword>
<dbReference type="Proteomes" id="UP000663722">
    <property type="component" value="Chromosome"/>
</dbReference>
<dbReference type="KEGG" id="dmm:dnm_022220"/>
<evidence type="ECO:0000313" key="2">
    <source>
        <dbReference type="Proteomes" id="UP000663722"/>
    </source>
</evidence>
<reference evidence="1" key="1">
    <citation type="journal article" date="2021" name="Microb. Physiol.">
        <title>Proteogenomic Insights into the Physiology of Marine, Sulfate-Reducing, Filamentous Desulfonema limicola and Desulfonema magnum.</title>
        <authorList>
            <person name="Schnaars V."/>
            <person name="Wohlbrand L."/>
            <person name="Scheve S."/>
            <person name="Hinrichs C."/>
            <person name="Reinhardt R."/>
            <person name="Rabus R."/>
        </authorList>
    </citation>
    <scope>NUCLEOTIDE SEQUENCE</scope>
    <source>
        <strain evidence="1">4be13</strain>
    </source>
</reference>
<dbReference type="EMBL" id="CP061800">
    <property type="protein sequence ID" value="QTA86201.1"/>
    <property type="molecule type" value="Genomic_DNA"/>
</dbReference>
<sequence>MNFDTETNIKPFRESEIVAIVSCKTLMNQFDTELKEELIYDFSSHTDNPQIYQSLRDIKELNSPAKLMMNLVQFPEYQDTGSHSSLPVQDCQELYFREFYFSEIANFSAITSNEKLIDENLILEQAKNLTEANRISEARKLLSKIQPGISRKLDNWRRVLAEPKVKIEKSATGGSVKEDALWLKNNSSKYKGKWVALKQGSLLGSHESRVKLHFSLKESGKLIGTTFFRVEN</sequence>
<protein>
    <submittedName>
        <fullName evidence="1">Uncharacterized protein</fullName>
    </submittedName>
</protein>
<name>A0A975GLU1_9BACT</name>